<accession>W6MFA4</accession>
<dbReference type="InterPro" id="IPR045114">
    <property type="entry name" value="Csn12-like"/>
</dbReference>
<dbReference type="PANTHER" id="PTHR12732:SF8">
    <property type="entry name" value="NUCLEAR MRNA EXPORT PROTEIN THP1"/>
    <property type="match status" value="1"/>
</dbReference>
<dbReference type="PANTHER" id="PTHR12732">
    <property type="entry name" value="UNCHARACTERIZED PROTEASOME COMPONENT REGION PCI-CONTAINING"/>
    <property type="match status" value="1"/>
</dbReference>
<sequence>MPELEFFLKKLKNALQLPAPTAQAPLAELLSLDPQKHHIPRLQAELQNVTSEKLSDDIDALKLFDNGWPGLEQAVLTYLVFVRDFNPWSTLDSIDLMIKYFSDLAVAMGNIEFSKYLLSTLAQTTAMIVPLTKTVDLKLMLVNKRKMDFPRLSHVSGILLKAMNNLRADTDIALPSHRDKQTLLILLSAKLCSTYFFIGSPMLCNNIFSNISTLKLNSSYIPRAQLLRYRFLVGKYHFTQSSMLNAFHHFSWCLENCHTNASPAIFVTLLKYLIPCGILVGRILNMEFLKKLNQFKLNGLGHELIVLYEPLIRHFRNGDIYNFTILLKKNESFFRKTGILLPLIQRSRILLLRNLTLKVYRLNPGKTIAMAKINVALNLSLQPEQAARNFGAGYSYYMYDADGGVDDSFVENVLVALTDQNLVKGKVAPVSKSVVVAKTDTFPNVYELYKVKYPLDPKDGWLDSK</sequence>
<evidence type="ECO:0000313" key="1">
    <source>
        <dbReference type="EMBL" id="CDK24419.1"/>
    </source>
</evidence>
<dbReference type="GeneID" id="34517824"/>
<organism evidence="1 2">
    <name type="scientific">Kuraishia capsulata CBS 1993</name>
    <dbReference type="NCBI Taxonomy" id="1382522"/>
    <lineage>
        <taxon>Eukaryota</taxon>
        <taxon>Fungi</taxon>
        <taxon>Dikarya</taxon>
        <taxon>Ascomycota</taxon>
        <taxon>Saccharomycotina</taxon>
        <taxon>Pichiomycetes</taxon>
        <taxon>Pichiales</taxon>
        <taxon>Pichiaceae</taxon>
        <taxon>Kuraishia</taxon>
    </lineage>
</organism>
<evidence type="ECO:0000313" key="2">
    <source>
        <dbReference type="Proteomes" id="UP000019384"/>
    </source>
</evidence>
<dbReference type="GO" id="GO:0016973">
    <property type="term" value="P:poly(A)+ mRNA export from nucleus"/>
    <property type="evidence" value="ECO:0007669"/>
    <property type="project" value="TreeGrafter"/>
</dbReference>
<dbReference type="AlphaFoldDB" id="W6MFA4"/>
<dbReference type="GO" id="GO:0003690">
    <property type="term" value="F:double-stranded DNA binding"/>
    <property type="evidence" value="ECO:0007669"/>
    <property type="project" value="InterPro"/>
</dbReference>
<dbReference type="STRING" id="1382522.W6MFA4"/>
<dbReference type="GO" id="GO:0003723">
    <property type="term" value="F:RNA binding"/>
    <property type="evidence" value="ECO:0007669"/>
    <property type="project" value="InterPro"/>
</dbReference>
<dbReference type="GO" id="GO:0006368">
    <property type="term" value="P:transcription elongation by RNA polymerase II"/>
    <property type="evidence" value="ECO:0007669"/>
    <property type="project" value="TreeGrafter"/>
</dbReference>
<dbReference type="SMART" id="SM00753">
    <property type="entry name" value="PAM"/>
    <property type="match status" value="1"/>
</dbReference>
<dbReference type="InterPro" id="IPR036388">
    <property type="entry name" value="WH-like_DNA-bd_sf"/>
</dbReference>
<gene>
    <name evidence="1" type="ORF">KUCA_T00000381001</name>
</gene>
<dbReference type="EMBL" id="HG793125">
    <property type="protein sequence ID" value="CDK24419.1"/>
    <property type="molecule type" value="Genomic_DNA"/>
</dbReference>
<dbReference type="RefSeq" id="XP_022456436.1">
    <property type="nucleotide sequence ID" value="XM_022604916.1"/>
</dbReference>
<reference evidence="1" key="1">
    <citation type="submission" date="2013-12" db="EMBL/GenBank/DDBJ databases">
        <authorList>
            <person name="Genoscope - CEA"/>
        </authorList>
    </citation>
    <scope>NUCLEOTIDE SEQUENCE</scope>
    <source>
        <strain evidence="1">CBS 1993</strain>
    </source>
</reference>
<proteinExistence type="predicted"/>
<protein>
    <submittedName>
        <fullName evidence="1">Uncharacterized protein</fullName>
    </submittedName>
</protein>
<dbReference type="OrthoDB" id="5404651at2759"/>
<dbReference type="HOGENOM" id="CLU_048936_0_0_1"/>
<dbReference type="GO" id="GO:0000973">
    <property type="term" value="P:post-transcriptional tethering of RNA polymerase II gene DNA at nuclear periphery"/>
    <property type="evidence" value="ECO:0007669"/>
    <property type="project" value="TreeGrafter"/>
</dbReference>
<keyword evidence="2" id="KW-1185">Reference proteome</keyword>
<dbReference type="GO" id="GO:0070390">
    <property type="term" value="C:transcription export complex 2"/>
    <property type="evidence" value="ECO:0007669"/>
    <property type="project" value="TreeGrafter"/>
</dbReference>
<name>W6MFA4_9ASCO</name>
<reference evidence="1" key="2">
    <citation type="submission" date="2014-02" db="EMBL/GenBank/DDBJ databases">
        <title>Complete DNA sequence of /Kuraishia capsulata/ illustrates novel genomic features among budding yeasts (/Saccharomycotina/).</title>
        <authorList>
            <person name="Morales L."/>
            <person name="Noel B."/>
            <person name="Porcel B."/>
            <person name="Marcet-Houben M."/>
            <person name="Hullo M-F."/>
            <person name="Sacerdot C."/>
            <person name="Tekaia F."/>
            <person name="Leh-Louis V."/>
            <person name="Despons L."/>
            <person name="Khanna V."/>
            <person name="Aury J-M."/>
            <person name="Barbe V."/>
            <person name="Couloux A."/>
            <person name="Labadie K."/>
            <person name="Pelletier E."/>
            <person name="Souciet J-L."/>
            <person name="Boekhout T."/>
            <person name="Gabaldon T."/>
            <person name="Wincker P."/>
            <person name="Dujon B."/>
        </authorList>
    </citation>
    <scope>NUCLEOTIDE SEQUENCE</scope>
    <source>
        <strain evidence="1">CBS 1993</strain>
    </source>
</reference>
<dbReference type="Gene3D" id="1.10.10.10">
    <property type="entry name" value="Winged helix-like DNA-binding domain superfamily/Winged helix DNA-binding domain"/>
    <property type="match status" value="1"/>
</dbReference>
<dbReference type="Proteomes" id="UP000019384">
    <property type="component" value="Unassembled WGS sequence"/>
</dbReference>